<comment type="caution">
    <text evidence="16">The sequence shown here is derived from an EMBL/GenBank/DDBJ whole genome shotgun (WGS) entry which is preliminary data.</text>
</comment>
<dbReference type="CDD" id="cd02274">
    <property type="entry name" value="DHDPR_N"/>
    <property type="match status" value="1"/>
</dbReference>
<feature type="binding site" evidence="13">
    <location>
        <begin position="9"/>
        <end position="14"/>
    </location>
    <ligand>
        <name>NAD(+)</name>
        <dbReference type="ChEBI" id="CHEBI:57540"/>
    </ligand>
</feature>
<evidence type="ECO:0000259" key="14">
    <source>
        <dbReference type="Pfam" id="PF01113"/>
    </source>
</evidence>
<evidence type="ECO:0000256" key="5">
    <source>
        <dbReference type="ARBA" id="ARBA00022915"/>
    </source>
</evidence>
<dbReference type="EMBL" id="SUMF01000039">
    <property type="protein sequence ID" value="TJZ65209.1"/>
    <property type="molecule type" value="Genomic_DNA"/>
</dbReference>
<feature type="domain" description="Dihydrodipicolinate reductase N-terminal" evidence="14">
    <location>
        <begin position="3"/>
        <end position="124"/>
    </location>
</feature>
<reference evidence="16 17" key="1">
    <citation type="submission" date="2019-04" db="EMBL/GenBank/DDBJ databases">
        <title>Chitiniphilus eburnea sp. nov., a novel chitinolytic bacterium isolated from aquaculture sludge.</title>
        <authorList>
            <person name="Sheng M."/>
        </authorList>
    </citation>
    <scope>NUCLEOTIDE SEQUENCE [LARGE SCALE GENOMIC DNA]</scope>
    <source>
        <strain evidence="16 17">HX-2-15</strain>
    </source>
</reference>
<evidence type="ECO:0000256" key="4">
    <source>
        <dbReference type="ARBA" id="ARBA00022857"/>
    </source>
</evidence>
<feature type="domain" description="Dihydrodipicolinate reductase C-terminal" evidence="15">
    <location>
        <begin position="127"/>
        <end position="263"/>
    </location>
</feature>
<dbReference type="InterPro" id="IPR022664">
    <property type="entry name" value="DapB_N_CS"/>
</dbReference>
<evidence type="ECO:0000256" key="10">
    <source>
        <dbReference type="ARBA" id="ARBA00038983"/>
    </source>
</evidence>
<dbReference type="PIRSF" id="PIRSF000161">
    <property type="entry name" value="DHPR"/>
    <property type="match status" value="1"/>
</dbReference>
<evidence type="ECO:0000256" key="11">
    <source>
        <dbReference type="ARBA" id="ARBA00049080"/>
    </source>
</evidence>
<comment type="pathway">
    <text evidence="9 13">Amino-acid biosynthesis; L-lysine biosynthesis via DAP pathway; (S)-tetrahydrodipicolinate from L-aspartate: step 4/4.</text>
</comment>
<dbReference type="GO" id="GO:0051287">
    <property type="term" value="F:NAD binding"/>
    <property type="evidence" value="ECO:0007669"/>
    <property type="project" value="UniProtKB-UniRule"/>
</dbReference>
<comment type="similarity">
    <text evidence="1 13">Belongs to the DapB family.</text>
</comment>
<feature type="binding site" evidence="13">
    <location>
        <begin position="97"/>
        <end position="99"/>
    </location>
    <ligand>
        <name>NAD(+)</name>
        <dbReference type="ChEBI" id="CHEBI:57540"/>
    </ligand>
</feature>
<dbReference type="AlphaFoldDB" id="A0A4U0PCB7"/>
<feature type="binding site" evidence="13">
    <location>
        <position position="155"/>
    </location>
    <ligand>
        <name>(S)-2,3,4,5-tetrahydrodipicolinate</name>
        <dbReference type="ChEBI" id="CHEBI:16845"/>
    </ligand>
</feature>
<dbReference type="InterPro" id="IPR036291">
    <property type="entry name" value="NAD(P)-bd_dom_sf"/>
</dbReference>
<dbReference type="GO" id="GO:0019877">
    <property type="term" value="P:diaminopimelate biosynthetic process"/>
    <property type="evidence" value="ECO:0007669"/>
    <property type="project" value="UniProtKB-UniRule"/>
</dbReference>
<comment type="catalytic activity">
    <reaction evidence="12 13">
        <text>(S)-2,3,4,5-tetrahydrodipicolinate + NAD(+) + H2O = (2S,4S)-4-hydroxy-2,3,4,5-tetrahydrodipicolinate + NADH + H(+)</text>
        <dbReference type="Rhea" id="RHEA:35323"/>
        <dbReference type="ChEBI" id="CHEBI:15377"/>
        <dbReference type="ChEBI" id="CHEBI:15378"/>
        <dbReference type="ChEBI" id="CHEBI:16845"/>
        <dbReference type="ChEBI" id="CHEBI:57540"/>
        <dbReference type="ChEBI" id="CHEBI:57945"/>
        <dbReference type="ChEBI" id="CHEBI:67139"/>
        <dbReference type="EC" id="1.17.1.8"/>
    </reaction>
</comment>
<feature type="binding site" evidence="13">
    <location>
        <begin position="121"/>
        <end position="124"/>
    </location>
    <ligand>
        <name>NAD(+)</name>
        <dbReference type="ChEBI" id="CHEBI:57540"/>
    </ligand>
</feature>
<evidence type="ECO:0000256" key="2">
    <source>
        <dbReference type="ARBA" id="ARBA00022490"/>
    </source>
</evidence>
<dbReference type="GO" id="GO:0016726">
    <property type="term" value="F:oxidoreductase activity, acting on CH or CH2 groups, NAD or NADP as acceptor"/>
    <property type="evidence" value="ECO:0007669"/>
    <property type="project" value="UniProtKB-UniRule"/>
</dbReference>
<dbReference type="SUPFAM" id="SSF51735">
    <property type="entry name" value="NAD(P)-binding Rossmann-fold domains"/>
    <property type="match status" value="1"/>
</dbReference>
<keyword evidence="7 13" id="KW-0520">NAD</keyword>
<keyword evidence="2 13" id="KW-0963">Cytoplasm</keyword>
<feature type="binding site" evidence="13">
    <location>
        <begin position="164"/>
        <end position="165"/>
    </location>
    <ligand>
        <name>(S)-2,3,4,5-tetrahydrodipicolinate</name>
        <dbReference type="ChEBI" id="CHEBI:16845"/>
    </ligand>
</feature>
<dbReference type="InterPro" id="IPR000846">
    <property type="entry name" value="DapB_N"/>
</dbReference>
<dbReference type="GO" id="GO:0009089">
    <property type="term" value="P:lysine biosynthetic process via diaminopimelate"/>
    <property type="evidence" value="ECO:0007669"/>
    <property type="project" value="UniProtKB-UniRule"/>
</dbReference>
<dbReference type="Gene3D" id="3.30.360.10">
    <property type="entry name" value="Dihydrodipicolinate Reductase, domain 2"/>
    <property type="match status" value="1"/>
</dbReference>
<dbReference type="FunFam" id="3.30.360.10:FF:000004">
    <property type="entry name" value="4-hydroxy-tetrahydrodipicolinate reductase"/>
    <property type="match status" value="1"/>
</dbReference>
<dbReference type="UniPathway" id="UPA00034">
    <property type="reaction ID" value="UER00018"/>
</dbReference>
<dbReference type="PROSITE" id="PS01298">
    <property type="entry name" value="DAPB"/>
    <property type="match status" value="1"/>
</dbReference>
<comment type="caution">
    <text evidence="13">Was originally thought to be a dihydrodipicolinate reductase (DHDPR), catalyzing the conversion of dihydrodipicolinate to tetrahydrodipicolinate. However, it was shown in E.coli that the substrate of the enzymatic reaction is not dihydrodipicolinate (DHDP) but in fact (2S,4S)-4-hydroxy-2,3,4,5-tetrahydrodipicolinic acid (HTPA), the product released by the DapA-catalyzed reaction.</text>
</comment>
<feature type="active site" description="Proton donor" evidence="13">
    <location>
        <position position="158"/>
    </location>
</feature>
<keyword evidence="4 13" id="KW-0521">NADP</keyword>
<dbReference type="GO" id="GO:0050661">
    <property type="term" value="F:NADP binding"/>
    <property type="evidence" value="ECO:0007669"/>
    <property type="project" value="UniProtKB-UniRule"/>
</dbReference>
<dbReference type="HAMAP" id="MF_00102">
    <property type="entry name" value="DapB"/>
    <property type="match status" value="1"/>
</dbReference>
<comment type="subcellular location">
    <subcellularLocation>
        <location evidence="13">Cytoplasm</location>
    </subcellularLocation>
</comment>
<dbReference type="Pfam" id="PF01113">
    <property type="entry name" value="DapB_N"/>
    <property type="match status" value="1"/>
</dbReference>
<dbReference type="Proteomes" id="UP000310016">
    <property type="component" value="Unassembled WGS sequence"/>
</dbReference>
<keyword evidence="17" id="KW-1185">Reference proteome</keyword>
<dbReference type="InterPro" id="IPR022663">
    <property type="entry name" value="DapB_C"/>
</dbReference>
<dbReference type="SUPFAM" id="SSF55347">
    <property type="entry name" value="Glyceraldehyde-3-phosphate dehydrogenase-like, C-terminal domain"/>
    <property type="match status" value="1"/>
</dbReference>
<comment type="function">
    <text evidence="13">Catalyzes the conversion of 4-hydroxy-tetrahydrodipicolinate (HTPA) to tetrahydrodipicolinate.</text>
</comment>
<accession>A0A4U0PCB7</accession>
<feature type="binding site" evidence="13">
    <location>
        <position position="35"/>
    </location>
    <ligand>
        <name>NAD(+)</name>
        <dbReference type="ChEBI" id="CHEBI:57540"/>
    </ligand>
</feature>
<gene>
    <name evidence="13 16" type="primary">dapB</name>
    <name evidence="16" type="ORF">FAZ21_18450</name>
</gene>
<name>A0A4U0PCB7_9NEIS</name>
<dbReference type="GO" id="GO:0008839">
    <property type="term" value="F:4-hydroxy-tetrahydrodipicolinate reductase"/>
    <property type="evidence" value="ECO:0007669"/>
    <property type="project" value="UniProtKB-UniRule"/>
</dbReference>
<evidence type="ECO:0000313" key="17">
    <source>
        <dbReference type="Proteomes" id="UP000310016"/>
    </source>
</evidence>
<keyword evidence="8 13" id="KW-0457">Lysine biosynthesis</keyword>
<protein>
    <recommendedName>
        <fullName evidence="10 13">4-hydroxy-tetrahydrodipicolinate reductase</fullName>
        <shortName evidence="13">HTPA reductase</shortName>
        <ecNumber evidence="10 13">1.17.1.8</ecNumber>
    </recommendedName>
</protein>
<dbReference type="InterPro" id="IPR023940">
    <property type="entry name" value="DHDPR_bac"/>
</dbReference>
<evidence type="ECO:0000256" key="3">
    <source>
        <dbReference type="ARBA" id="ARBA00022605"/>
    </source>
</evidence>
<evidence type="ECO:0000259" key="15">
    <source>
        <dbReference type="Pfam" id="PF05173"/>
    </source>
</evidence>
<dbReference type="OrthoDB" id="9790352at2"/>
<keyword evidence="6 13" id="KW-0560">Oxidoreductase</keyword>
<dbReference type="PANTHER" id="PTHR20836:SF0">
    <property type="entry name" value="4-HYDROXY-TETRAHYDRODIPICOLINATE REDUCTASE 1, CHLOROPLASTIC-RELATED"/>
    <property type="match status" value="1"/>
</dbReference>
<evidence type="ECO:0000256" key="8">
    <source>
        <dbReference type="ARBA" id="ARBA00023154"/>
    </source>
</evidence>
<comment type="catalytic activity">
    <reaction evidence="11 13">
        <text>(S)-2,3,4,5-tetrahydrodipicolinate + NADP(+) + H2O = (2S,4S)-4-hydroxy-2,3,4,5-tetrahydrodipicolinate + NADPH + H(+)</text>
        <dbReference type="Rhea" id="RHEA:35331"/>
        <dbReference type="ChEBI" id="CHEBI:15377"/>
        <dbReference type="ChEBI" id="CHEBI:15378"/>
        <dbReference type="ChEBI" id="CHEBI:16845"/>
        <dbReference type="ChEBI" id="CHEBI:57783"/>
        <dbReference type="ChEBI" id="CHEBI:58349"/>
        <dbReference type="ChEBI" id="CHEBI:67139"/>
        <dbReference type="EC" id="1.17.1.8"/>
    </reaction>
</comment>
<dbReference type="Gene3D" id="3.40.50.720">
    <property type="entry name" value="NAD(P)-binding Rossmann-like Domain"/>
    <property type="match status" value="1"/>
</dbReference>
<feature type="binding site" evidence="13">
    <location>
        <position position="36"/>
    </location>
    <ligand>
        <name>NADP(+)</name>
        <dbReference type="ChEBI" id="CHEBI:58349"/>
    </ligand>
</feature>
<dbReference type="NCBIfam" id="TIGR00036">
    <property type="entry name" value="dapB"/>
    <property type="match status" value="1"/>
</dbReference>
<sequence>MPVKIAIAGASGRMGHMLIEAVLAAPDCVLHTALDRTGGEALGQDATAFLGRQSGVRITDDLGALAGADVLIDFTRPEGTLAHLARCRALGVNMIIGTTGFDEAGRAAIQAASDEIAIVSAYNMSVGVNLVFKLLEVAARVLNQGYDVEIVEMHHKHKVDAPSGTAIAMGEAVARAWDEELKHLATWSREGITGERQPGTIGFAALRGGDVIGDHTVVFAGPGERVEITHKASNRTIYAQGSLRAAQFLAGRRSGHFTMQDVLGLN</sequence>
<dbReference type="EC" id="1.17.1.8" evidence="10 13"/>
<proteinExistence type="inferred from homology"/>
<organism evidence="16 17">
    <name type="scientific">Chitiniphilus eburneus</name>
    <dbReference type="NCBI Taxonomy" id="2571148"/>
    <lineage>
        <taxon>Bacteria</taxon>
        <taxon>Pseudomonadati</taxon>
        <taxon>Pseudomonadota</taxon>
        <taxon>Betaproteobacteria</taxon>
        <taxon>Neisseriales</taxon>
        <taxon>Chitinibacteraceae</taxon>
        <taxon>Chitiniphilus</taxon>
    </lineage>
</organism>
<evidence type="ECO:0000313" key="16">
    <source>
        <dbReference type="EMBL" id="TJZ65209.1"/>
    </source>
</evidence>
<evidence type="ECO:0000256" key="13">
    <source>
        <dbReference type="HAMAP-Rule" id="MF_00102"/>
    </source>
</evidence>
<evidence type="ECO:0000256" key="9">
    <source>
        <dbReference type="ARBA" id="ARBA00037922"/>
    </source>
</evidence>
<evidence type="ECO:0000256" key="1">
    <source>
        <dbReference type="ARBA" id="ARBA00006642"/>
    </source>
</evidence>
<evidence type="ECO:0000256" key="7">
    <source>
        <dbReference type="ARBA" id="ARBA00023027"/>
    </source>
</evidence>
<evidence type="ECO:0000256" key="6">
    <source>
        <dbReference type="ARBA" id="ARBA00023002"/>
    </source>
</evidence>
<dbReference type="PANTHER" id="PTHR20836">
    <property type="entry name" value="DIHYDRODIPICOLINATE REDUCTASE"/>
    <property type="match status" value="1"/>
</dbReference>
<dbReference type="GO" id="GO:0005829">
    <property type="term" value="C:cytosol"/>
    <property type="evidence" value="ECO:0007669"/>
    <property type="project" value="TreeGrafter"/>
</dbReference>
<comment type="subunit">
    <text evidence="13">Homotetramer.</text>
</comment>
<keyword evidence="5 13" id="KW-0220">Diaminopimelate biosynthesis</keyword>
<feature type="active site" description="Proton donor/acceptor" evidence="13">
    <location>
        <position position="154"/>
    </location>
</feature>
<dbReference type="Pfam" id="PF05173">
    <property type="entry name" value="DapB_C"/>
    <property type="match status" value="1"/>
</dbReference>
<evidence type="ECO:0000256" key="12">
    <source>
        <dbReference type="ARBA" id="ARBA00049396"/>
    </source>
</evidence>
<keyword evidence="3 13" id="KW-0028">Amino-acid biosynthesis</keyword>